<comment type="subcellular location">
    <subcellularLocation>
        <location evidence="1">Cell membrane</location>
        <topology evidence="1">Multi-pass membrane protein</topology>
    </subcellularLocation>
</comment>
<dbReference type="Proteomes" id="UP000515156">
    <property type="component" value="Chromosome 3"/>
</dbReference>
<dbReference type="CTD" id="221395"/>
<dbReference type="InterPro" id="IPR036179">
    <property type="entry name" value="Ig-like_dom_sf"/>
</dbReference>
<dbReference type="InterPro" id="IPR000082">
    <property type="entry name" value="SEA_dom"/>
</dbReference>
<evidence type="ECO:0000256" key="1">
    <source>
        <dbReference type="ARBA" id="ARBA00004651"/>
    </source>
</evidence>
<dbReference type="SUPFAM" id="SSF82671">
    <property type="entry name" value="SEA domain"/>
    <property type="match status" value="1"/>
</dbReference>
<keyword evidence="5 11" id="KW-0732">Signal</keyword>
<proteinExistence type="inferred from homology"/>
<dbReference type="InterPro" id="IPR051587">
    <property type="entry name" value="Adhesion_GPCR"/>
</dbReference>
<dbReference type="PROSITE" id="PS50835">
    <property type="entry name" value="IG_LIKE"/>
    <property type="match status" value="2"/>
</dbReference>
<dbReference type="InterPro" id="IPR057400">
    <property type="entry name" value="ADGRF3/5_N"/>
</dbReference>
<name>A0A6P7XCN9_9AMPH</name>
<dbReference type="SMART" id="SM00408">
    <property type="entry name" value="IGc2"/>
    <property type="match status" value="1"/>
</dbReference>
<evidence type="ECO:0000259" key="14">
    <source>
        <dbReference type="PROSITE" id="PS50261"/>
    </source>
</evidence>
<dbReference type="CDD" id="cd15932">
    <property type="entry name" value="7tmB2_GPR116-like_Adhesion_VI"/>
    <property type="match status" value="1"/>
</dbReference>
<dbReference type="PRINTS" id="PR01695">
    <property type="entry name" value="IGHEPTARCPTR"/>
</dbReference>
<dbReference type="InParanoid" id="A0A6P7XCN9"/>
<dbReference type="Pfam" id="PF13895">
    <property type="entry name" value="Ig_2"/>
    <property type="match status" value="1"/>
</dbReference>
<evidence type="ECO:0000259" key="15">
    <source>
        <dbReference type="PROSITE" id="PS50835"/>
    </source>
</evidence>
<feature type="transmembrane region" description="Helical" evidence="10">
    <location>
        <begin position="1207"/>
        <end position="1227"/>
    </location>
</feature>
<dbReference type="InterPro" id="IPR036364">
    <property type="entry name" value="SEA_dom_sf"/>
</dbReference>
<dbReference type="GO" id="GO:0007189">
    <property type="term" value="P:adenylate cyclase-activating G protein-coupled receptor signaling pathway"/>
    <property type="evidence" value="ECO:0007669"/>
    <property type="project" value="TreeGrafter"/>
</dbReference>
<feature type="domain" description="SEA" evidence="12">
    <location>
        <begin position="163"/>
        <end position="272"/>
    </location>
</feature>
<evidence type="ECO:0000256" key="7">
    <source>
        <dbReference type="ARBA" id="ARBA00023136"/>
    </source>
</evidence>
<dbReference type="FunFam" id="1.20.1070.10:FF:000058">
    <property type="entry name" value="Adhesion G protein-coupled receptor F5"/>
    <property type="match status" value="1"/>
</dbReference>
<keyword evidence="7 10" id="KW-0472">Membrane</keyword>
<evidence type="ECO:0000259" key="13">
    <source>
        <dbReference type="PROSITE" id="PS50221"/>
    </source>
</evidence>
<dbReference type="SMART" id="SM00409">
    <property type="entry name" value="IG"/>
    <property type="match status" value="2"/>
</dbReference>
<dbReference type="Pfam" id="PF01390">
    <property type="entry name" value="SEA"/>
    <property type="match status" value="1"/>
</dbReference>
<dbReference type="InterPro" id="IPR007110">
    <property type="entry name" value="Ig-like_dom"/>
</dbReference>
<dbReference type="Gene3D" id="2.60.220.50">
    <property type="match status" value="1"/>
</dbReference>
<dbReference type="InterPro" id="IPR000832">
    <property type="entry name" value="GPCR_2_secretin-like"/>
</dbReference>
<keyword evidence="6 10" id="KW-1133">Transmembrane helix</keyword>
<dbReference type="PANTHER" id="PTHR45813">
    <property type="entry name" value="IG-LIKE DOMAIN-CONTAINING PROTEIN"/>
    <property type="match status" value="1"/>
</dbReference>
<keyword evidence="9" id="KW-0325">Glycoprotein</keyword>
<evidence type="ECO:0000256" key="3">
    <source>
        <dbReference type="ARBA" id="ARBA00022475"/>
    </source>
</evidence>
<dbReference type="GO" id="GO:0004930">
    <property type="term" value="F:G protein-coupled receptor activity"/>
    <property type="evidence" value="ECO:0007669"/>
    <property type="project" value="InterPro"/>
</dbReference>
<dbReference type="InterPro" id="IPR003599">
    <property type="entry name" value="Ig_sub"/>
</dbReference>
<dbReference type="InterPro" id="IPR008078">
    <property type="entry name" value="GPCR_2_Ig-hepta-like_rcpt"/>
</dbReference>
<comment type="similarity">
    <text evidence="2">Belongs to the G-protein coupled receptor 2 family. Adhesion G-protein coupled receptor (ADGR) subfamily.</text>
</comment>
<keyword evidence="4 10" id="KW-0812">Transmembrane</keyword>
<dbReference type="GO" id="GO:0007166">
    <property type="term" value="P:cell surface receptor signaling pathway"/>
    <property type="evidence" value="ECO:0007669"/>
    <property type="project" value="InterPro"/>
</dbReference>
<dbReference type="InterPro" id="IPR017981">
    <property type="entry name" value="GPCR_2-like_7TM"/>
</dbReference>
<dbReference type="PANTHER" id="PTHR45813:SF4">
    <property type="entry name" value="ADHESION G PROTEIN-COUPLED RECEPTOR F5"/>
    <property type="match status" value="1"/>
</dbReference>
<feature type="transmembrane region" description="Helical" evidence="10">
    <location>
        <begin position="1011"/>
        <end position="1035"/>
    </location>
</feature>
<feature type="chain" id="PRO_5027699737" evidence="11">
    <location>
        <begin position="31"/>
        <end position="1299"/>
    </location>
</feature>
<dbReference type="Pfam" id="PF25387">
    <property type="entry name" value="ADGRF3_N"/>
    <property type="match status" value="1"/>
</dbReference>
<dbReference type="InterPro" id="IPR046338">
    <property type="entry name" value="GAIN_dom_sf"/>
</dbReference>
<dbReference type="Gene3D" id="1.20.1070.10">
    <property type="entry name" value="Rhodopsin 7-helix transmembrane proteins"/>
    <property type="match status" value="1"/>
</dbReference>
<sequence>MISRQKKMEAHWILFCSAFFLPTPYQDVFSQESESWVYSLISTEKVSSTNLSRQKRAVTSNTLEYVADLEISFSDPQFLVLFRNFLSGLELPIADSSGVTIQNISITTVCNTSGDKTQCSCGSGYAWPTDICTANPPCSSIVSQDCSCISKLPLEGQYCQLTSSKVITVNMSITIQSTFTEDFKNPSSRNYMDYKIRLEAVFNKNYKILPGFISATVTGFRNGSIIADYSILTESFKIQDIEDANNLTNFTVSPDAFFDGDDLILRCETETKSVNINWFKGSTHISGNSTNYTIYLPKIQNGVSVSVLKINHITSFDQGIYTCKLQENGIIYEKSYNISVPLMTFNKSIDVDIVCNGIDVKVLKCCREGGSIDSLNATWITGSSAILGTPGNTSSCFTYTLRASEQQCRPERSGEETTYKCEIKAGNVIRTFKEIKVKFYRNANVTISSKNRHQFSVGEPFSLTCTSDTNAVSISWEIIDETTKEVKLVHQKYYNSTNKTSVLNVTASMDWKGIYRCNVSQAIVSNFANTKIMVFPLPLQNEIIVYPRNGTFKCTEPTTIKCCAIGGDYDVKINIDNIPHNMDNNTSSGSQVCYIKNYTPKPCPPDTGNFIAYCRFNNKNIKEFEVNSSIITMTKISANEVQCDESPMGIGKQGGVINVPCQLIDSVKTMGGNLTYTCINKWQLTANNCIPASVNTLLSTAQRLIISPQPSKELEAYLKELRNTTQQEQNVIQNSTGTLGAVVEILSTVSQVSDVNVTENMMENFLSTVNTIVENNTINTWNNLNNATSSLLLKSVENFARELHIVNSSISITGNENVQLQGITVGNNTSEDYNKSFHFSNSTGNVFIELVHLQPNLRIVSIAYSTLKDILPKANNTNDFVNGLVMSTVVAGGGGSGPDVSISMTFSISNPLLHDPKCVFWNFNLSNKLAGWDKTGCQLILWHGDNVNCVCNHSTPFSILMSPVDDPSPFDDLLSIITYIGLGISLGCLVLCIIIEALVWKSVTKNRTSYMRHVCFVNIAVSLLVADIWFIIGAIPDIYKYSDVCVAITFFSHLFYLSLFFWMLTMALKLLYLLIYVFQDMSKSTMMTIAFSLGYGCPLIISVITIAVTQPAKGYMKPKICWLKVNDTKAFLAFVAPALTIVAVNFIISLITIIKILRPSIGDKPRREEKSTLVQIAKSIAILTPLLGLTWGFGLGVTLNDGKVLRAIFAALNSLQGFFIFAFVTLWDRKVREALMNKFRLSKWPSLQTKSTSESSAENPKTLSRAINALFGKTGMYKISSAPSTSLTGTSSDSHSLLK</sequence>
<dbReference type="InterPro" id="IPR003598">
    <property type="entry name" value="Ig_sub2"/>
</dbReference>
<evidence type="ECO:0000256" key="10">
    <source>
        <dbReference type="SAM" id="Phobius"/>
    </source>
</evidence>
<dbReference type="PRINTS" id="PR00249">
    <property type="entry name" value="GPCRSECRETIN"/>
</dbReference>
<dbReference type="GO" id="GO:0005886">
    <property type="term" value="C:plasma membrane"/>
    <property type="evidence" value="ECO:0007669"/>
    <property type="project" value="UniProtKB-SubCell"/>
</dbReference>
<reference evidence="17" key="1">
    <citation type="submission" date="2025-08" db="UniProtKB">
        <authorList>
            <consortium name="RefSeq"/>
        </authorList>
    </citation>
    <scope>IDENTIFICATION</scope>
</reference>
<dbReference type="SMART" id="SM00303">
    <property type="entry name" value="GPS"/>
    <property type="match status" value="1"/>
</dbReference>
<evidence type="ECO:0000256" key="4">
    <source>
        <dbReference type="ARBA" id="ARBA00022692"/>
    </source>
</evidence>
<dbReference type="RefSeq" id="XP_030050996.1">
    <property type="nucleotide sequence ID" value="XM_030195136.1"/>
</dbReference>
<keyword evidence="3" id="KW-1003">Cell membrane</keyword>
<feature type="domain" description="Ig-like" evidence="15">
    <location>
        <begin position="443"/>
        <end position="533"/>
    </location>
</feature>
<evidence type="ECO:0000256" key="2">
    <source>
        <dbReference type="ARBA" id="ARBA00007343"/>
    </source>
</evidence>
<evidence type="ECO:0000256" key="9">
    <source>
        <dbReference type="ARBA" id="ARBA00023180"/>
    </source>
</evidence>
<dbReference type="OrthoDB" id="10040049at2759"/>
<keyword evidence="8" id="KW-1015">Disulfide bond</keyword>
<feature type="transmembrane region" description="Helical" evidence="10">
    <location>
        <begin position="1130"/>
        <end position="1154"/>
    </location>
</feature>
<accession>A0A6P7XCN9</accession>
<organism evidence="16 17">
    <name type="scientific">Microcaecilia unicolor</name>
    <dbReference type="NCBI Taxonomy" id="1415580"/>
    <lineage>
        <taxon>Eukaryota</taxon>
        <taxon>Metazoa</taxon>
        <taxon>Chordata</taxon>
        <taxon>Craniata</taxon>
        <taxon>Vertebrata</taxon>
        <taxon>Euteleostomi</taxon>
        <taxon>Amphibia</taxon>
        <taxon>Gymnophiona</taxon>
        <taxon>Siphonopidae</taxon>
        <taxon>Microcaecilia</taxon>
    </lineage>
</organism>
<dbReference type="InterPro" id="IPR013783">
    <property type="entry name" value="Ig-like_fold"/>
</dbReference>
<keyword evidence="16" id="KW-1185">Reference proteome</keyword>
<dbReference type="FunCoup" id="A0A6P7XCN9">
    <property type="interactions" value="66"/>
</dbReference>
<feature type="domain" description="GAIN-B" evidence="13">
    <location>
        <begin position="809"/>
        <end position="967"/>
    </location>
</feature>
<feature type="transmembrane region" description="Helical" evidence="10">
    <location>
        <begin position="976"/>
        <end position="999"/>
    </location>
</feature>
<feature type="domain" description="G-protein coupled receptors family 2 profile 2" evidence="14">
    <location>
        <begin position="974"/>
        <end position="1228"/>
    </location>
</feature>
<dbReference type="PROSITE" id="PS50024">
    <property type="entry name" value="SEA"/>
    <property type="match status" value="1"/>
</dbReference>
<dbReference type="KEGG" id="muo:115464781"/>
<dbReference type="SUPFAM" id="SSF48726">
    <property type="entry name" value="Immunoglobulin"/>
    <property type="match status" value="1"/>
</dbReference>
<feature type="transmembrane region" description="Helical" evidence="10">
    <location>
        <begin position="1055"/>
        <end position="1077"/>
    </location>
</feature>
<keyword evidence="17" id="KW-0675">Receptor</keyword>
<evidence type="ECO:0000256" key="11">
    <source>
        <dbReference type="SAM" id="SignalP"/>
    </source>
</evidence>
<feature type="domain" description="Ig-like" evidence="15">
    <location>
        <begin position="259"/>
        <end position="339"/>
    </location>
</feature>
<evidence type="ECO:0000259" key="12">
    <source>
        <dbReference type="PROSITE" id="PS50024"/>
    </source>
</evidence>
<feature type="transmembrane region" description="Helical" evidence="10">
    <location>
        <begin position="1089"/>
        <end position="1110"/>
    </location>
</feature>
<dbReference type="InterPro" id="IPR000203">
    <property type="entry name" value="GPS"/>
</dbReference>
<feature type="transmembrane region" description="Helical" evidence="10">
    <location>
        <begin position="1175"/>
        <end position="1195"/>
    </location>
</feature>
<dbReference type="Pfam" id="PF01825">
    <property type="entry name" value="GPS"/>
    <property type="match status" value="1"/>
</dbReference>
<feature type="signal peptide" evidence="11">
    <location>
        <begin position="1"/>
        <end position="30"/>
    </location>
</feature>
<evidence type="ECO:0000256" key="5">
    <source>
        <dbReference type="ARBA" id="ARBA00022729"/>
    </source>
</evidence>
<dbReference type="PROSITE" id="PS50261">
    <property type="entry name" value="G_PROTEIN_RECEP_F2_4"/>
    <property type="match status" value="1"/>
</dbReference>
<evidence type="ECO:0000256" key="6">
    <source>
        <dbReference type="ARBA" id="ARBA00022989"/>
    </source>
</evidence>
<gene>
    <name evidence="17" type="primary">ADGRF5</name>
</gene>
<dbReference type="InterPro" id="IPR057244">
    <property type="entry name" value="GAIN_B"/>
</dbReference>
<evidence type="ECO:0000313" key="16">
    <source>
        <dbReference type="Proteomes" id="UP000515156"/>
    </source>
</evidence>
<evidence type="ECO:0000256" key="8">
    <source>
        <dbReference type="ARBA" id="ARBA00023157"/>
    </source>
</evidence>
<dbReference type="Pfam" id="PF00002">
    <property type="entry name" value="7tm_2"/>
    <property type="match status" value="1"/>
</dbReference>
<protein>
    <submittedName>
        <fullName evidence="17">Adhesion G protein-coupled receptor F5</fullName>
    </submittedName>
</protein>
<dbReference type="Gene3D" id="2.60.40.10">
    <property type="entry name" value="Immunoglobulins"/>
    <property type="match status" value="2"/>
</dbReference>
<evidence type="ECO:0000313" key="17">
    <source>
        <dbReference type="RefSeq" id="XP_030050996.1"/>
    </source>
</evidence>
<dbReference type="GeneID" id="115464781"/>
<dbReference type="PROSITE" id="PS50221">
    <property type="entry name" value="GAIN_B"/>
    <property type="match status" value="1"/>
</dbReference>